<reference evidence="12 13" key="1">
    <citation type="submission" date="2015-03" db="EMBL/GenBank/DDBJ databases">
        <authorList>
            <person name="Krishnan R."/>
            <person name="Midha S."/>
            <person name="Patil P.B."/>
            <person name="Rameshkumar N."/>
        </authorList>
    </citation>
    <scope>NUCLEOTIDE SEQUENCE [LARGE SCALE GENOMIC DNA]</scope>
    <source>
        <strain evidence="12 13">L1E11</strain>
    </source>
</reference>
<evidence type="ECO:0000256" key="7">
    <source>
        <dbReference type="ARBA" id="ARBA00022989"/>
    </source>
</evidence>
<dbReference type="Pfam" id="PF00027">
    <property type="entry name" value="cNMP_binding"/>
    <property type="match status" value="1"/>
</dbReference>
<dbReference type="RefSeq" id="WP_110190126.1">
    <property type="nucleotide sequence ID" value="NZ_CP177354.1"/>
</dbReference>
<dbReference type="Gene3D" id="2.60.120.10">
    <property type="entry name" value="Jelly Rolls"/>
    <property type="match status" value="1"/>
</dbReference>
<comment type="subcellular location">
    <subcellularLocation>
        <location evidence="1 9">Cell inner membrane</location>
        <topology evidence="1 9">Single-pass membrane protein</topology>
    </subcellularLocation>
</comment>
<feature type="coiled-coil region" evidence="10">
    <location>
        <begin position="406"/>
        <end position="433"/>
    </location>
</feature>
<dbReference type="InterPro" id="IPR058982">
    <property type="entry name" value="Beta-barrel_AprE"/>
</dbReference>
<comment type="similarity">
    <text evidence="2 9">Belongs to the membrane fusion protein (MFP) (TC 8.A.1) family.</text>
</comment>
<dbReference type="SUPFAM" id="SSF111369">
    <property type="entry name" value="HlyD-like secretion proteins"/>
    <property type="match status" value="1"/>
</dbReference>
<dbReference type="PROSITE" id="PS50042">
    <property type="entry name" value="CNMP_BINDING_3"/>
    <property type="match status" value="1"/>
</dbReference>
<dbReference type="InterPro" id="IPR014710">
    <property type="entry name" value="RmlC-like_jellyroll"/>
</dbReference>
<dbReference type="PRINTS" id="PR01490">
    <property type="entry name" value="RTXTOXIND"/>
</dbReference>
<dbReference type="Gene3D" id="2.40.30.170">
    <property type="match status" value="1"/>
</dbReference>
<dbReference type="CDD" id="cd00038">
    <property type="entry name" value="CAP_ED"/>
    <property type="match status" value="1"/>
</dbReference>
<dbReference type="InterPro" id="IPR010129">
    <property type="entry name" value="T1SS_HlyD"/>
</dbReference>
<dbReference type="SUPFAM" id="SSF51206">
    <property type="entry name" value="cAMP-binding domain-like"/>
    <property type="match status" value="1"/>
</dbReference>
<dbReference type="Proteomes" id="UP000248090">
    <property type="component" value="Unassembled WGS sequence"/>
</dbReference>
<protein>
    <recommendedName>
        <fullName evidence="9">Membrane fusion protein (MFP) family protein</fullName>
    </recommendedName>
</protein>
<keyword evidence="8" id="KW-0472">Membrane</keyword>
<sequence length="591" mass="64985">MNAPQPVPTIISPVDDHADSRDTTLLEFAPGELIYALDSAPREAYRIVSGRVALMRPNGDEVEVGDSLGAGSLLADSELVALSPRRYNALAETLTRLQIVDRDTIIARMAEDADYARQLLEQARITPAATAAPSASTSLLPAAEPQISAFNPDYLLLQQHEAPQLLRWTVPVLCAALLSLIAWAAVAKTQTVISGHGKLITDVPTMVVQSFDQALLKEVKVQEGEAVKQGQLLALLDPSVAEADQYSVRQQLTAAQAQMARLGAEQQWQDHPDADAPAFSSDAQEQARQATLYQVRQRQYQASVDSYRNDIAALDSQLQGQKQALRDQQQQLKLTKEFTALKQDQYQREKEAYQRDGVYRLEYLKAAQSLTEVAKDTEATRSAIQSSSKQLAAKQAQLQAFSAQWQAQNESDMSDLQRQLTQLQAQLTKQDRNAGLVALRAPADGIVQSIALQNPGAVIRPAETLFEIVPDKVAQEFEVAISPSDIGQIKVGDPAQIRLDTLPSVRHGILTGTLTYLSADSVKGNNRQTPEEAMYRARIRIDGQKLFDVPPSFALRPGMTATADIQVGERRMISYLFYPVARALHQSFREP</sequence>
<dbReference type="EMBL" id="LAPT01000155">
    <property type="protein sequence ID" value="PXF28713.1"/>
    <property type="molecule type" value="Genomic_DNA"/>
</dbReference>
<accession>A0ABX5LT86</accession>
<feature type="coiled-coil region" evidence="10">
    <location>
        <begin position="304"/>
        <end position="331"/>
    </location>
</feature>
<gene>
    <name evidence="12" type="ORF">WH50_24800</name>
</gene>
<evidence type="ECO:0000256" key="4">
    <source>
        <dbReference type="ARBA" id="ARBA00022475"/>
    </source>
</evidence>
<evidence type="ECO:0000313" key="12">
    <source>
        <dbReference type="EMBL" id="PXF28713.1"/>
    </source>
</evidence>
<dbReference type="PROSITE" id="PS00543">
    <property type="entry name" value="HLYD_FAMILY"/>
    <property type="match status" value="1"/>
</dbReference>
<keyword evidence="5 9" id="KW-0997">Cell inner membrane</keyword>
<keyword evidence="10" id="KW-0175">Coiled coil</keyword>
<evidence type="ECO:0000256" key="3">
    <source>
        <dbReference type="ARBA" id="ARBA00022448"/>
    </source>
</evidence>
<dbReference type="InterPro" id="IPR050739">
    <property type="entry name" value="MFP"/>
</dbReference>
<dbReference type="PANTHER" id="PTHR30386">
    <property type="entry name" value="MEMBRANE FUSION SUBUNIT OF EMRAB-TOLC MULTIDRUG EFFLUX PUMP"/>
    <property type="match status" value="1"/>
</dbReference>
<evidence type="ECO:0000256" key="1">
    <source>
        <dbReference type="ARBA" id="ARBA00004377"/>
    </source>
</evidence>
<keyword evidence="6" id="KW-0812">Transmembrane</keyword>
<keyword evidence="13" id="KW-1185">Reference proteome</keyword>
<feature type="domain" description="Cyclic nucleotide-binding" evidence="11">
    <location>
        <begin position="28"/>
        <end position="122"/>
    </location>
</feature>
<keyword evidence="3 9" id="KW-0813">Transport</keyword>
<evidence type="ECO:0000256" key="2">
    <source>
        <dbReference type="ARBA" id="ARBA00009477"/>
    </source>
</evidence>
<dbReference type="InterPro" id="IPR006144">
    <property type="entry name" value="Secretion_HlyD_CS"/>
</dbReference>
<dbReference type="Gene3D" id="2.40.50.100">
    <property type="match status" value="1"/>
</dbReference>
<evidence type="ECO:0000256" key="9">
    <source>
        <dbReference type="RuleBase" id="RU365093"/>
    </source>
</evidence>
<evidence type="ECO:0000256" key="10">
    <source>
        <dbReference type="SAM" id="Coils"/>
    </source>
</evidence>
<dbReference type="Pfam" id="PF25994">
    <property type="entry name" value="HH_AprE"/>
    <property type="match status" value="1"/>
</dbReference>
<keyword evidence="4 9" id="KW-1003">Cell membrane</keyword>
<evidence type="ECO:0000256" key="6">
    <source>
        <dbReference type="ARBA" id="ARBA00022692"/>
    </source>
</evidence>
<evidence type="ECO:0000256" key="8">
    <source>
        <dbReference type="ARBA" id="ARBA00023136"/>
    </source>
</evidence>
<dbReference type="InterPro" id="IPR000595">
    <property type="entry name" value="cNMP-bd_dom"/>
</dbReference>
<dbReference type="InterPro" id="IPR058781">
    <property type="entry name" value="HH_AprE-like"/>
</dbReference>
<dbReference type="Pfam" id="PF26002">
    <property type="entry name" value="Beta-barrel_AprE"/>
    <property type="match status" value="1"/>
</dbReference>
<dbReference type="PANTHER" id="PTHR30386:SF26">
    <property type="entry name" value="TRANSPORT PROTEIN COMB"/>
    <property type="match status" value="1"/>
</dbReference>
<organism evidence="12 13">
    <name type="scientific">Pokkaliibacter plantistimulans</name>
    <dbReference type="NCBI Taxonomy" id="1635171"/>
    <lineage>
        <taxon>Bacteria</taxon>
        <taxon>Pseudomonadati</taxon>
        <taxon>Pseudomonadota</taxon>
        <taxon>Gammaproteobacteria</taxon>
        <taxon>Oceanospirillales</taxon>
        <taxon>Balneatrichaceae</taxon>
        <taxon>Pokkaliibacter</taxon>
    </lineage>
</organism>
<evidence type="ECO:0000256" key="5">
    <source>
        <dbReference type="ARBA" id="ARBA00022519"/>
    </source>
</evidence>
<proteinExistence type="inferred from homology"/>
<dbReference type="InterPro" id="IPR018490">
    <property type="entry name" value="cNMP-bd_dom_sf"/>
</dbReference>
<comment type="caution">
    <text evidence="12">The sequence shown here is derived from an EMBL/GenBank/DDBJ whole genome shotgun (WGS) entry which is preliminary data.</text>
</comment>
<dbReference type="NCBIfam" id="TIGR01843">
    <property type="entry name" value="type_I_hlyD"/>
    <property type="match status" value="1"/>
</dbReference>
<evidence type="ECO:0000259" key="11">
    <source>
        <dbReference type="PROSITE" id="PS50042"/>
    </source>
</evidence>
<evidence type="ECO:0000313" key="13">
    <source>
        <dbReference type="Proteomes" id="UP000248090"/>
    </source>
</evidence>
<keyword evidence="7" id="KW-1133">Transmembrane helix</keyword>
<name>A0ABX5LT86_9GAMM</name>